<comment type="caution">
    <text evidence="1">The sequence shown here is derived from an EMBL/GenBank/DDBJ whole genome shotgun (WGS) entry which is preliminary data.</text>
</comment>
<keyword evidence="2" id="KW-1185">Reference proteome</keyword>
<dbReference type="AlphaFoldDB" id="A0A8T3ADM7"/>
<protein>
    <submittedName>
        <fullName evidence="1">Uncharacterized protein</fullName>
    </submittedName>
</protein>
<sequence length="117" mass="13567">MPSDHVYSLFLASWFNESGIFSPFLTYTLIPRFAHRNIEYCICVDQWVVGMRASKWARLDQPIIAWSTNEALALWAKACPLVMKPRDPYEPLLPRYDGPTNDNLRVCLGQRHCYCVV</sequence>
<dbReference type="Proteomes" id="UP000829196">
    <property type="component" value="Unassembled WGS sequence"/>
</dbReference>
<evidence type="ECO:0000313" key="1">
    <source>
        <dbReference type="EMBL" id="KAI0494153.1"/>
    </source>
</evidence>
<name>A0A8T3ADM7_DENNO</name>
<organism evidence="1 2">
    <name type="scientific">Dendrobium nobile</name>
    <name type="common">Orchid</name>
    <dbReference type="NCBI Taxonomy" id="94219"/>
    <lineage>
        <taxon>Eukaryota</taxon>
        <taxon>Viridiplantae</taxon>
        <taxon>Streptophyta</taxon>
        <taxon>Embryophyta</taxon>
        <taxon>Tracheophyta</taxon>
        <taxon>Spermatophyta</taxon>
        <taxon>Magnoliopsida</taxon>
        <taxon>Liliopsida</taxon>
        <taxon>Asparagales</taxon>
        <taxon>Orchidaceae</taxon>
        <taxon>Epidendroideae</taxon>
        <taxon>Malaxideae</taxon>
        <taxon>Dendrobiinae</taxon>
        <taxon>Dendrobium</taxon>
    </lineage>
</organism>
<evidence type="ECO:0000313" key="2">
    <source>
        <dbReference type="Proteomes" id="UP000829196"/>
    </source>
</evidence>
<accession>A0A8T3ADM7</accession>
<reference evidence="1" key="1">
    <citation type="journal article" date="2022" name="Front. Genet.">
        <title>Chromosome-Scale Assembly of the Dendrobium nobile Genome Provides Insights Into the Molecular Mechanism of the Biosynthesis of the Medicinal Active Ingredient of Dendrobium.</title>
        <authorList>
            <person name="Xu Q."/>
            <person name="Niu S.-C."/>
            <person name="Li K.-L."/>
            <person name="Zheng P.-J."/>
            <person name="Zhang X.-J."/>
            <person name="Jia Y."/>
            <person name="Liu Y."/>
            <person name="Niu Y.-X."/>
            <person name="Yu L.-H."/>
            <person name="Chen D.-F."/>
            <person name="Zhang G.-Q."/>
        </authorList>
    </citation>
    <scope>NUCLEOTIDE SEQUENCE</scope>
    <source>
        <tissue evidence="1">Leaf</tissue>
    </source>
</reference>
<dbReference type="EMBL" id="JAGYWB010000017">
    <property type="protein sequence ID" value="KAI0494153.1"/>
    <property type="molecule type" value="Genomic_DNA"/>
</dbReference>
<proteinExistence type="predicted"/>
<gene>
    <name evidence="1" type="ORF">KFK09_024284</name>
</gene>